<accession>A0A645FZW6</accession>
<dbReference type="AlphaFoldDB" id="A0A645FZW6"/>
<protein>
    <submittedName>
        <fullName evidence="1">Uncharacterized protein</fullName>
    </submittedName>
</protein>
<comment type="caution">
    <text evidence="1">The sequence shown here is derived from an EMBL/GenBank/DDBJ whole genome shotgun (WGS) entry which is preliminary data.</text>
</comment>
<name>A0A645FZW6_9ZZZZ</name>
<evidence type="ECO:0000313" key="1">
    <source>
        <dbReference type="EMBL" id="MPN19935.1"/>
    </source>
</evidence>
<proteinExistence type="predicted"/>
<dbReference type="EMBL" id="VSSQ01067565">
    <property type="protein sequence ID" value="MPN19935.1"/>
    <property type="molecule type" value="Genomic_DNA"/>
</dbReference>
<reference evidence="1" key="1">
    <citation type="submission" date="2019-08" db="EMBL/GenBank/DDBJ databases">
        <authorList>
            <person name="Kucharzyk K."/>
            <person name="Murdoch R.W."/>
            <person name="Higgins S."/>
            <person name="Loffler F."/>
        </authorList>
    </citation>
    <scope>NUCLEOTIDE SEQUENCE</scope>
</reference>
<organism evidence="1">
    <name type="scientific">bioreactor metagenome</name>
    <dbReference type="NCBI Taxonomy" id="1076179"/>
    <lineage>
        <taxon>unclassified sequences</taxon>
        <taxon>metagenomes</taxon>
        <taxon>ecological metagenomes</taxon>
    </lineage>
</organism>
<gene>
    <name evidence="1" type="ORF">SDC9_167310</name>
</gene>
<sequence>MQSDDVLIAGHGSRSLKDFVFVIERIVAEPSDLDFLLDVRDLKDIASGDDSDYIFAGYHGKMSDVVPDHDVHDVIDIILDVCDNEAGRHVVVDNRLFYVVLEADRPYRVAS</sequence>